<keyword evidence="3" id="KW-0862">Zinc</keyword>
<accession>A0A232EM11</accession>
<dbReference type="EMBL" id="NNAY01003468">
    <property type="protein sequence ID" value="OXU19358.1"/>
    <property type="molecule type" value="Genomic_DNA"/>
</dbReference>
<evidence type="ECO:0000313" key="8">
    <source>
        <dbReference type="Proteomes" id="UP000215335"/>
    </source>
</evidence>
<dbReference type="Gene3D" id="3.30.40.10">
    <property type="entry name" value="Zinc/RING finger domain, C3HC4 (zinc finger)"/>
    <property type="match status" value="1"/>
</dbReference>
<feature type="region of interest" description="Disordered" evidence="5">
    <location>
        <begin position="147"/>
        <end position="184"/>
    </location>
</feature>
<name>A0A232EM11_9HYME</name>
<evidence type="ECO:0000256" key="3">
    <source>
        <dbReference type="ARBA" id="ARBA00022833"/>
    </source>
</evidence>
<reference evidence="7 8" key="1">
    <citation type="journal article" date="2017" name="Curr. Biol.">
        <title>The Evolution of Venom by Co-option of Single-Copy Genes.</title>
        <authorList>
            <person name="Martinson E.O."/>
            <person name="Mrinalini"/>
            <person name="Kelkar Y.D."/>
            <person name="Chang C.H."/>
            <person name="Werren J.H."/>
        </authorList>
    </citation>
    <scope>NUCLEOTIDE SEQUENCE [LARGE SCALE GENOMIC DNA]</scope>
    <source>
        <strain evidence="7 8">Alberta</strain>
        <tissue evidence="7">Whole body</tissue>
    </source>
</reference>
<dbReference type="InterPro" id="IPR001841">
    <property type="entry name" value="Znf_RING"/>
</dbReference>
<gene>
    <name evidence="7" type="ORF">TSAR_007035</name>
</gene>
<dbReference type="Proteomes" id="UP000215335">
    <property type="component" value="Unassembled WGS sequence"/>
</dbReference>
<keyword evidence="8" id="KW-1185">Reference proteome</keyword>
<evidence type="ECO:0000313" key="7">
    <source>
        <dbReference type="EMBL" id="OXU19358.1"/>
    </source>
</evidence>
<protein>
    <recommendedName>
        <fullName evidence="6">RING-type domain-containing protein</fullName>
    </recommendedName>
</protein>
<keyword evidence="2 4" id="KW-0863">Zinc-finger</keyword>
<dbReference type="PROSITE" id="PS00518">
    <property type="entry name" value="ZF_RING_1"/>
    <property type="match status" value="1"/>
</dbReference>
<evidence type="ECO:0000256" key="4">
    <source>
        <dbReference type="PROSITE-ProRule" id="PRU00175"/>
    </source>
</evidence>
<evidence type="ECO:0000256" key="1">
    <source>
        <dbReference type="ARBA" id="ARBA00022723"/>
    </source>
</evidence>
<dbReference type="InterPro" id="IPR017907">
    <property type="entry name" value="Znf_RING_CS"/>
</dbReference>
<evidence type="ECO:0000256" key="5">
    <source>
        <dbReference type="SAM" id="MobiDB-lite"/>
    </source>
</evidence>
<dbReference type="InterPro" id="IPR013083">
    <property type="entry name" value="Znf_RING/FYVE/PHD"/>
</dbReference>
<dbReference type="PROSITE" id="PS50089">
    <property type="entry name" value="ZF_RING_2"/>
    <property type="match status" value="1"/>
</dbReference>
<dbReference type="SMART" id="SM00384">
    <property type="entry name" value="AT_hook"/>
    <property type="match status" value="2"/>
</dbReference>
<dbReference type="InterPro" id="IPR017956">
    <property type="entry name" value="AT_hook_DNA-bd_motif"/>
</dbReference>
<evidence type="ECO:0000259" key="6">
    <source>
        <dbReference type="PROSITE" id="PS50089"/>
    </source>
</evidence>
<keyword evidence="1" id="KW-0479">Metal-binding</keyword>
<feature type="domain" description="RING-type" evidence="6">
    <location>
        <begin position="290"/>
        <end position="327"/>
    </location>
</feature>
<dbReference type="GO" id="GO:0003677">
    <property type="term" value="F:DNA binding"/>
    <property type="evidence" value="ECO:0007669"/>
    <property type="project" value="InterPro"/>
</dbReference>
<organism evidence="7 8">
    <name type="scientific">Trichomalopsis sarcophagae</name>
    <dbReference type="NCBI Taxonomy" id="543379"/>
    <lineage>
        <taxon>Eukaryota</taxon>
        <taxon>Metazoa</taxon>
        <taxon>Ecdysozoa</taxon>
        <taxon>Arthropoda</taxon>
        <taxon>Hexapoda</taxon>
        <taxon>Insecta</taxon>
        <taxon>Pterygota</taxon>
        <taxon>Neoptera</taxon>
        <taxon>Endopterygota</taxon>
        <taxon>Hymenoptera</taxon>
        <taxon>Apocrita</taxon>
        <taxon>Proctotrupomorpha</taxon>
        <taxon>Chalcidoidea</taxon>
        <taxon>Pteromalidae</taxon>
        <taxon>Pteromalinae</taxon>
        <taxon>Trichomalopsis</taxon>
    </lineage>
</organism>
<dbReference type="AlphaFoldDB" id="A0A232EM11"/>
<dbReference type="SUPFAM" id="SSF57850">
    <property type="entry name" value="RING/U-box"/>
    <property type="match status" value="1"/>
</dbReference>
<comment type="caution">
    <text evidence="7">The sequence shown here is derived from an EMBL/GenBank/DDBJ whole genome shotgun (WGS) entry which is preliminary data.</text>
</comment>
<dbReference type="GO" id="GO:0008270">
    <property type="term" value="F:zinc ion binding"/>
    <property type="evidence" value="ECO:0007669"/>
    <property type="project" value="UniProtKB-KW"/>
</dbReference>
<sequence>MDFLSFKILINTLFYFLHEYNERIWRLQRRANEEHEEDKEDEQEDNVDNVHFDINDIAYLRNELNPDTGPKISLMKDENLKTTRWCVDDEDCIPVSLEYSYNYIVINLLQMIYCHAVRDKEQLPEPIDERTVTVGRRRRRADAVAIHPEQRVQRRRGRPRRNDNAAAEEQPAVRRRGRPRLNRNIPAEQIIEEPIGANNQEHIQADNQEPIGANNQEHIQADNLEPIQADNLEPIQVDNQEPTEGDNEGSIIEADSKGPIAELSEAVVENPAGPNAEGAHAPSVHNRRVLCNVRYSREHLHKLPTCPHRICNNCVRNLIKRECPNCRTPITTYLPEHMMGGEVWNKNIPAPLVHEFYEQLLRDIE</sequence>
<evidence type="ECO:0000256" key="2">
    <source>
        <dbReference type="ARBA" id="ARBA00022771"/>
    </source>
</evidence>
<proteinExistence type="predicted"/>